<dbReference type="NCBIfam" id="TIGR01707">
    <property type="entry name" value="gspI"/>
    <property type="match status" value="1"/>
</dbReference>
<dbReference type="InterPro" id="IPR003413">
    <property type="entry name" value="T2SS_GspI_C"/>
</dbReference>
<evidence type="ECO:0000256" key="5">
    <source>
        <dbReference type="ARBA" id="ARBA00022519"/>
    </source>
</evidence>
<protein>
    <recommendedName>
        <fullName evidence="9">Type II secretion system protein I</fullName>
        <shortName evidence="9">T2SS minor pseudopilin I</shortName>
    </recommendedName>
</protein>
<comment type="PTM">
    <text evidence="9">Cleaved by prepilin peptidase.</text>
</comment>
<keyword evidence="5 9" id="KW-0997">Cell inner membrane</keyword>
<dbReference type="InterPro" id="IPR012902">
    <property type="entry name" value="N_methyl_site"/>
</dbReference>
<proteinExistence type="inferred from homology"/>
<keyword evidence="8" id="KW-0472">Membrane</keyword>
<keyword evidence="7" id="KW-1133">Transmembrane helix</keyword>
<evidence type="ECO:0000256" key="1">
    <source>
        <dbReference type="ARBA" id="ARBA00004377"/>
    </source>
</evidence>
<comment type="subcellular location">
    <subcellularLocation>
        <location evidence="1 9">Cell inner membrane</location>
        <topology evidence="1 9">Single-pass membrane protein</topology>
    </subcellularLocation>
</comment>
<dbReference type="NCBIfam" id="TIGR02532">
    <property type="entry name" value="IV_pilin_GFxxxE"/>
    <property type="match status" value="1"/>
</dbReference>
<comment type="caution">
    <text evidence="11">The sequence shown here is derived from an EMBL/GenBank/DDBJ whole genome shotgun (WGS) entry which is preliminary data.</text>
</comment>
<dbReference type="SUPFAM" id="SSF54523">
    <property type="entry name" value="Pili subunits"/>
    <property type="match status" value="1"/>
</dbReference>
<dbReference type="Pfam" id="PF02501">
    <property type="entry name" value="T2SSI"/>
    <property type="match status" value="1"/>
</dbReference>
<feature type="domain" description="Type II secretion system protein GspI C-terminal" evidence="10">
    <location>
        <begin position="40"/>
        <end position="120"/>
    </location>
</feature>
<keyword evidence="4 9" id="KW-0488">Methylation</keyword>
<evidence type="ECO:0000256" key="6">
    <source>
        <dbReference type="ARBA" id="ARBA00022692"/>
    </source>
</evidence>
<evidence type="ECO:0000313" key="11">
    <source>
        <dbReference type="EMBL" id="TRW50311.1"/>
    </source>
</evidence>
<accession>A0A552X5M0</accession>
<dbReference type="GO" id="GO:0015627">
    <property type="term" value="C:type II protein secretion system complex"/>
    <property type="evidence" value="ECO:0007669"/>
    <property type="project" value="UniProtKB-UniRule"/>
</dbReference>
<evidence type="ECO:0000256" key="7">
    <source>
        <dbReference type="ARBA" id="ARBA00022989"/>
    </source>
</evidence>
<dbReference type="AlphaFoldDB" id="A0A552X5M0"/>
<dbReference type="OrthoDB" id="6121517at2"/>
<dbReference type="Gene3D" id="3.30.1300.30">
    <property type="entry name" value="GSPII I/J protein-like"/>
    <property type="match status" value="1"/>
</dbReference>
<comment type="function">
    <text evidence="9">Component of the type II secretion system required for the energy-dependent secretion of extracellular factors such as proteases and toxins from the periplasm.</text>
</comment>
<evidence type="ECO:0000256" key="8">
    <source>
        <dbReference type="ARBA" id="ARBA00023136"/>
    </source>
</evidence>
<evidence type="ECO:0000256" key="2">
    <source>
        <dbReference type="ARBA" id="ARBA00008358"/>
    </source>
</evidence>
<dbReference type="PANTHER" id="PTHR38779">
    <property type="entry name" value="TYPE II SECRETION SYSTEM PROTEIN I-RELATED"/>
    <property type="match status" value="1"/>
</dbReference>
<evidence type="ECO:0000259" key="10">
    <source>
        <dbReference type="Pfam" id="PF02501"/>
    </source>
</evidence>
<dbReference type="Pfam" id="PF07963">
    <property type="entry name" value="N_methyl"/>
    <property type="match status" value="1"/>
</dbReference>
<evidence type="ECO:0000256" key="9">
    <source>
        <dbReference type="RuleBase" id="RU368030"/>
    </source>
</evidence>
<comment type="similarity">
    <text evidence="2 9">Belongs to the GSP I family.</text>
</comment>
<dbReference type="GO" id="GO:0005886">
    <property type="term" value="C:plasma membrane"/>
    <property type="evidence" value="ECO:0007669"/>
    <property type="project" value="UniProtKB-SubCell"/>
</dbReference>
<dbReference type="Proteomes" id="UP000320359">
    <property type="component" value="Unassembled WGS sequence"/>
</dbReference>
<keyword evidence="6" id="KW-0812">Transmembrane</keyword>
<name>A0A552X5M0_9GAMM</name>
<dbReference type="PANTHER" id="PTHR38779:SF2">
    <property type="entry name" value="TYPE II SECRETION SYSTEM PROTEIN I-RELATED"/>
    <property type="match status" value="1"/>
</dbReference>
<evidence type="ECO:0000313" key="12">
    <source>
        <dbReference type="Proteomes" id="UP000320359"/>
    </source>
</evidence>
<dbReference type="InterPro" id="IPR010052">
    <property type="entry name" value="T2SS_protein-GspI"/>
</dbReference>
<organism evidence="11 12">
    <name type="scientific">Aliidiomarina halalkaliphila</name>
    <dbReference type="NCBI Taxonomy" id="2593535"/>
    <lineage>
        <taxon>Bacteria</taxon>
        <taxon>Pseudomonadati</taxon>
        <taxon>Pseudomonadota</taxon>
        <taxon>Gammaproteobacteria</taxon>
        <taxon>Alteromonadales</taxon>
        <taxon>Idiomarinaceae</taxon>
        <taxon>Aliidiomarina</taxon>
    </lineage>
</organism>
<evidence type="ECO:0000256" key="4">
    <source>
        <dbReference type="ARBA" id="ARBA00022481"/>
    </source>
</evidence>
<gene>
    <name evidence="11" type="primary">gspI</name>
    <name evidence="11" type="ORF">FM042_05630</name>
</gene>
<dbReference type="RefSeq" id="WP_143235160.1">
    <property type="nucleotide sequence ID" value="NZ_VJWL01000001.1"/>
</dbReference>
<dbReference type="GO" id="GO:0015628">
    <property type="term" value="P:protein secretion by the type II secretion system"/>
    <property type="evidence" value="ECO:0007669"/>
    <property type="project" value="UniProtKB-UniRule"/>
</dbReference>
<reference evidence="11 12" key="1">
    <citation type="submission" date="2019-07" db="EMBL/GenBank/DDBJ databases">
        <authorList>
            <person name="Yang M."/>
            <person name="Zhao D."/>
            <person name="Xiang H."/>
        </authorList>
    </citation>
    <scope>NUCLEOTIDE SEQUENCE [LARGE SCALE GENOMIC DNA]</scope>
    <source>
        <strain evidence="11 12">IM1326</strain>
    </source>
</reference>
<dbReference type="EMBL" id="VJWL01000001">
    <property type="protein sequence ID" value="TRW50311.1"/>
    <property type="molecule type" value="Genomic_DNA"/>
</dbReference>
<keyword evidence="3" id="KW-1003">Cell membrane</keyword>
<comment type="subunit">
    <text evidence="9">Type II secretion is composed of four main components: the outer membrane complex, the inner membrane complex, the cytoplasmic secretion ATPase and the periplasm-spanning pseudopilus.</text>
</comment>
<dbReference type="InterPro" id="IPR045584">
    <property type="entry name" value="Pilin-like"/>
</dbReference>
<sequence>MRTPRGFTLIEVMVALALFAVGALAAVQLASETTRSASILEDRYFASLVASNRMAEVHAQARWNTWPPRDEASGQVELANRTWYWQQQVVATVTEDLQEVTIRVSLSDNGPVVAEVSGFVGRR</sequence>
<evidence type="ECO:0000256" key="3">
    <source>
        <dbReference type="ARBA" id="ARBA00022475"/>
    </source>
</evidence>
<keyword evidence="12" id="KW-1185">Reference proteome</keyword>
<dbReference type="PROSITE" id="PS00409">
    <property type="entry name" value="PROKAR_NTER_METHYL"/>
    <property type="match status" value="1"/>
</dbReference>